<evidence type="ECO:0000256" key="6">
    <source>
        <dbReference type="PIRSR" id="PIRSR002419-1"/>
    </source>
</evidence>
<keyword evidence="6" id="KW-1015">Disulfide bond</keyword>
<comment type="similarity">
    <text evidence="2 7">Belongs to the tetraspanin (TM4SF) family.</text>
</comment>
<evidence type="ECO:0000256" key="4">
    <source>
        <dbReference type="ARBA" id="ARBA00022989"/>
    </source>
</evidence>
<feature type="disulfide bond" evidence="6">
    <location>
        <begin position="150"/>
        <end position="180"/>
    </location>
</feature>
<dbReference type="PANTHER" id="PTHR19282">
    <property type="entry name" value="TETRASPANIN"/>
    <property type="match status" value="1"/>
</dbReference>
<dbReference type="PANTHER" id="PTHR19282:SF527">
    <property type="entry name" value="TETRASPANIN"/>
    <property type="match status" value="1"/>
</dbReference>
<dbReference type="SUPFAM" id="SSF48652">
    <property type="entry name" value="Tetraspanin"/>
    <property type="match status" value="1"/>
</dbReference>
<feature type="transmembrane region" description="Helical" evidence="7">
    <location>
        <begin position="20"/>
        <end position="41"/>
    </location>
</feature>
<keyword evidence="9" id="KW-1185">Reference proteome</keyword>
<dbReference type="AlphaFoldDB" id="A0A8K0C5W2"/>
<dbReference type="Gene3D" id="1.10.1450.10">
    <property type="entry name" value="Tetraspanin"/>
    <property type="match status" value="1"/>
</dbReference>
<feature type="transmembrane region" description="Helical" evidence="7">
    <location>
        <begin position="53"/>
        <end position="81"/>
    </location>
</feature>
<accession>A0A8K0C5W2</accession>
<evidence type="ECO:0000256" key="7">
    <source>
        <dbReference type="RuleBase" id="RU361218"/>
    </source>
</evidence>
<dbReference type="Proteomes" id="UP000801492">
    <property type="component" value="Unassembled WGS sequence"/>
</dbReference>
<sequence length="233" mass="25492">MGLGRYMDGCGNCMKYSLFFVNLLIFLGGLVIIGLGVYILVDKPFGEELLGTNLYLGAIIILIAAAVVVSLIACFGCFGAVQEVRCMLLTYFIIIFLIFVTMLVGGILLYVFRHKVEPTVRNGMESTIRSYKSNKDTKEAWDEIQSAFHCCGVYNYTDWRGEIPDTCCAPVKPGIPTSPCHSTSTSLYKDGCFIIWPEIIKKNAAVIGGVGIGVACIMILGMVFSCALFNLID</sequence>
<dbReference type="OrthoDB" id="438211at2759"/>
<reference evidence="8" key="1">
    <citation type="submission" date="2019-08" db="EMBL/GenBank/DDBJ databases">
        <title>The genome of the North American firefly Photinus pyralis.</title>
        <authorList>
            <consortium name="Photinus pyralis genome working group"/>
            <person name="Fallon T.R."/>
            <person name="Sander Lower S.E."/>
            <person name="Weng J.-K."/>
        </authorList>
    </citation>
    <scope>NUCLEOTIDE SEQUENCE</scope>
    <source>
        <strain evidence="8">TRF0915ILg1</strain>
        <tissue evidence="8">Whole body</tissue>
    </source>
</reference>
<dbReference type="EMBL" id="VTPC01090880">
    <property type="protein sequence ID" value="KAF2880974.1"/>
    <property type="molecule type" value="Genomic_DNA"/>
</dbReference>
<dbReference type="CDD" id="cd03127">
    <property type="entry name" value="tetraspanin_LEL"/>
    <property type="match status" value="1"/>
</dbReference>
<evidence type="ECO:0000256" key="1">
    <source>
        <dbReference type="ARBA" id="ARBA00004141"/>
    </source>
</evidence>
<name>A0A8K0C5W2_IGNLU</name>
<dbReference type="Pfam" id="PF00335">
    <property type="entry name" value="Tetraspanin"/>
    <property type="match status" value="1"/>
</dbReference>
<evidence type="ECO:0000256" key="5">
    <source>
        <dbReference type="ARBA" id="ARBA00023136"/>
    </source>
</evidence>
<keyword evidence="3 7" id="KW-0812">Transmembrane</keyword>
<feature type="transmembrane region" description="Helical" evidence="7">
    <location>
        <begin position="204"/>
        <end position="232"/>
    </location>
</feature>
<protein>
    <recommendedName>
        <fullName evidence="7">Tetraspanin</fullName>
    </recommendedName>
</protein>
<evidence type="ECO:0000256" key="3">
    <source>
        <dbReference type="ARBA" id="ARBA00022692"/>
    </source>
</evidence>
<feature type="transmembrane region" description="Helical" evidence="7">
    <location>
        <begin position="87"/>
        <end position="112"/>
    </location>
</feature>
<comment type="caution">
    <text evidence="8">The sequence shown here is derived from an EMBL/GenBank/DDBJ whole genome shotgun (WGS) entry which is preliminary data.</text>
</comment>
<gene>
    <name evidence="8" type="ORF">ILUMI_25190</name>
</gene>
<evidence type="ECO:0000256" key="2">
    <source>
        <dbReference type="ARBA" id="ARBA00006840"/>
    </source>
</evidence>
<keyword evidence="4 7" id="KW-1133">Transmembrane helix</keyword>
<organism evidence="8 9">
    <name type="scientific">Ignelater luminosus</name>
    <name type="common">Cucubano</name>
    <name type="synonym">Pyrophorus luminosus</name>
    <dbReference type="NCBI Taxonomy" id="2038154"/>
    <lineage>
        <taxon>Eukaryota</taxon>
        <taxon>Metazoa</taxon>
        <taxon>Ecdysozoa</taxon>
        <taxon>Arthropoda</taxon>
        <taxon>Hexapoda</taxon>
        <taxon>Insecta</taxon>
        <taxon>Pterygota</taxon>
        <taxon>Neoptera</taxon>
        <taxon>Endopterygota</taxon>
        <taxon>Coleoptera</taxon>
        <taxon>Polyphaga</taxon>
        <taxon>Elateriformia</taxon>
        <taxon>Elateroidea</taxon>
        <taxon>Elateridae</taxon>
        <taxon>Agrypninae</taxon>
        <taxon>Pyrophorini</taxon>
        <taxon>Ignelater</taxon>
    </lineage>
</organism>
<feature type="disulfide bond" evidence="6">
    <location>
        <begin position="151"/>
        <end position="168"/>
    </location>
</feature>
<proteinExistence type="inferred from homology"/>
<dbReference type="GO" id="GO:0005886">
    <property type="term" value="C:plasma membrane"/>
    <property type="evidence" value="ECO:0007669"/>
    <property type="project" value="TreeGrafter"/>
</dbReference>
<dbReference type="InterPro" id="IPR000301">
    <property type="entry name" value="Tetraspanin_animals"/>
</dbReference>
<dbReference type="PRINTS" id="PR00259">
    <property type="entry name" value="TMFOUR"/>
</dbReference>
<dbReference type="PIRSF" id="PIRSF002419">
    <property type="entry name" value="Tetraspanin"/>
    <property type="match status" value="1"/>
</dbReference>
<comment type="subcellular location">
    <subcellularLocation>
        <location evidence="1 7">Membrane</location>
        <topology evidence="1 7">Multi-pass membrane protein</topology>
    </subcellularLocation>
</comment>
<keyword evidence="5 7" id="KW-0472">Membrane</keyword>
<evidence type="ECO:0000313" key="8">
    <source>
        <dbReference type="EMBL" id="KAF2880974.1"/>
    </source>
</evidence>
<dbReference type="InterPro" id="IPR018499">
    <property type="entry name" value="Tetraspanin/Peripherin"/>
</dbReference>
<evidence type="ECO:0000313" key="9">
    <source>
        <dbReference type="Proteomes" id="UP000801492"/>
    </source>
</evidence>
<dbReference type="InterPro" id="IPR008952">
    <property type="entry name" value="Tetraspanin_EC2_sf"/>
</dbReference>